<keyword evidence="3" id="KW-1185">Reference proteome</keyword>
<reference evidence="2 3" key="1">
    <citation type="submission" date="2020-08" db="EMBL/GenBank/DDBJ databases">
        <title>Genomic Encyclopedia of Type Strains, Phase IV (KMG-IV): sequencing the most valuable type-strain genomes for metagenomic binning, comparative biology and taxonomic classification.</title>
        <authorList>
            <person name="Goeker M."/>
        </authorList>
    </citation>
    <scope>NUCLEOTIDE SEQUENCE [LARGE SCALE GENOMIC DNA]</scope>
    <source>
        <strain evidence="2 3">DSM 26189</strain>
    </source>
</reference>
<dbReference type="EMBL" id="JACIDT010000028">
    <property type="protein sequence ID" value="MBB3928619.1"/>
    <property type="molecule type" value="Genomic_DNA"/>
</dbReference>
<accession>A0A7W6FT03</accession>
<evidence type="ECO:0000313" key="2">
    <source>
        <dbReference type="EMBL" id="MBB3928619.1"/>
    </source>
</evidence>
<protein>
    <submittedName>
        <fullName evidence="2">Uncharacterized protein</fullName>
    </submittedName>
</protein>
<evidence type="ECO:0000256" key="1">
    <source>
        <dbReference type="SAM" id="MobiDB-lite"/>
    </source>
</evidence>
<feature type="compositionally biased region" description="Basic and acidic residues" evidence="1">
    <location>
        <begin position="56"/>
        <end position="65"/>
    </location>
</feature>
<feature type="region of interest" description="Disordered" evidence="1">
    <location>
        <begin position="56"/>
        <end position="77"/>
    </location>
</feature>
<evidence type="ECO:0000313" key="3">
    <source>
        <dbReference type="Proteomes" id="UP000571950"/>
    </source>
</evidence>
<proteinExistence type="predicted"/>
<dbReference type="Proteomes" id="UP000571950">
    <property type="component" value="Unassembled WGS sequence"/>
</dbReference>
<dbReference type="AlphaFoldDB" id="A0A7W6FT03"/>
<comment type="caution">
    <text evidence="2">The sequence shown here is derived from an EMBL/GenBank/DDBJ whole genome shotgun (WGS) entry which is preliminary data.</text>
</comment>
<organism evidence="2 3">
    <name type="scientific">Sphingobium jiangsuense</name>
    <dbReference type="NCBI Taxonomy" id="870476"/>
    <lineage>
        <taxon>Bacteria</taxon>
        <taxon>Pseudomonadati</taxon>
        <taxon>Pseudomonadota</taxon>
        <taxon>Alphaproteobacteria</taxon>
        <taxon>Sphingomonadales</taxon>
        <taxon>Sphingomonadaceae</taxon>
        <taxon>Sphingobium</taxon>
    </lineage>
</organism>
<gene>
    <name evidence="2" type="ORF">GGR43_004364</name>
</gene>
<name>A0A7W6FT03_9SPHN</name>
<sequence>MAGHANGRPDPGLSVTLYTNDGQVIASERADAQGLARFARPAGPFYVLIGDKRGDTSEVDWRDVAPRPTPATRSPRP</sequence>